<keyword evidence="9" id="KW-1185">Reference proteome</keyword>
<evidence type="ECO:0000256" key="2">
    <source>
        <dbReference type="ARBA" id="ARBA00023015"/>
    </source>
</evidence>
<dbReference type="InterPro" id="IPR013325">
    <property type="entry name" value="RNA_pol_sigma_r2"/>
</dbReference>
<dbReference type="Gene3D" id="1.10.10.10">
    <property type="entry name" value="Winged helix-like DNA-binding domain superfamily/Winged helix DNA-binding domain"/>
    <property type="match status" value="1"/>
</dbReference>
<keyword evidence="4" id="KW-0238">DNA-binding</keyword>
<keyword evidence="5" id="KW-0804">Transcription</keyword>
<accession>A0A3G9INH2</accession>
<keyword evidence="3" id="KW-0731">Sigma factor</keyword>
<comment type="similarity">
    <text evidence="1">Belongs to the sigma-70 factor family. ECF subfamily.</text>
</comment>
<feature type="region of interest" description="Disordered" evidence="6">
    <location>
        <begin position="1"/>
        <end position="34"/>
    </location>
</feature>
<feature type="domain" description="RNA polymerase sigma-70 region 2" evidence="7">
    <location>
        <begin position="61"/>
        <end position="120"/>
    </location>
</feature>
<feature type="compositionally biased region" description="Low complexity" evidence="6">
    <location>
        <begin position="389"/>
        <end position="412"/>
    </location>
</feature>
<dbReference type="InterPro" id="IPR036388">
    <property type="entry name" value="WH-like_DNA-bd_sf"/>
</dbReference>
<dbReference type="KEGG" id="nbe:Back2_18720"/>
<dbReference type="GO" id="GO:0003677">
    <property type="term" value="F:DNA binding"/>
    <property type="evidence" value="ECO:0007669"/>
    <property type="project" value="UniProtKB-KW"/>
</dbReference>
<gene>
    <name evidence="8" type="ORF">Back2_18720</name>
</gene>
<evidence type="ECO:0000313" key="9">
    <source>
        <dbReference type="Proteomes" id="UP000271573"/>
    </source>
</evidence>
<keyword evidence="2" id="KW-0805">Transcription regulation</keyword>
<dbReference type="InterPro" id="IPR013324">
    <property type="entry name" value="RNA_pol_sigma_r3/r4-like"/>
</dbReference>
<dbReference type="GO" id="GO:0006352">
    <property type="term" value="P:DNA-templated transcription initiation"/>
    <property type="evidence" value="ECO:0007669"/>
    <property type="project" value="InterPro"/>
</dbReference>
<dbReference type="Proteomes" id="UP000271573">
    <property type="component" value="Chromosome"/>
</dbReference>
<dbReference type="InterPro" id="IPR039425">
    <property type="entry name" value="RNA_pol_sigma-70-like"/>
</dbReference>
<dbReference type="InterPro" id="IPR007627">
    <property type="entry name" value="RNA_pol_sigma70_r2"/>
</dbReference>
<feature type="compositionally biased region" description="Polar residues" evidence="6">
    <location>
        <begin position="1"/>
        <end position="10"/>
    </location>
</feature>
<evidence type="ECO:0000259" key="7">
    <source>
        <dbReference type="Pfam" id="PF04542"/>
    </source>
</evidence>
<dbReference type="PANTHER" id="PTHR43133:SF8">
    <property type="entry name" value="RNA POLYMERASE SIGMA FACTOR HI_1459-RELATED"/>
    <property type="match status" value="1"/>
</dbReference>
<dbReference type="OrthoDB" id="4990598at2"/>
<dbReference type="AlphaFoldDB" id="A0A3G9INH2"/>
<reference evidence="8 9" key="1">
    <citation type="submission" date="2018-11" db="EMBL/GenBank/DDBJ databases">
        <title>Complete genome sequence of Nocardioides baekrokdamisoli strain KCTC 39748.</title>
        <authorList>
            <person name="Kang S.W."/>
            <person name="Lee K.C."/>
            <person name="Kim K.K."/>
            <person name="Kim J.S."/>
            <person name="Kim D.S."/>
            <person name="Ko S.H."/>
            <person name="Yang S.H."/>
            <person name="Shin Y.K."/>
            <person name="Lee J.S."/>
        </authorList>
    </citation>
    <scope>NUCLEOTIDE SEQUENCE [LARGE SCALE GENOMIC DNA]</scope>
    <source>
        <strain evidence="8 9">KCTC 39748</strain>
    </source>
</reference>
<evidence type="ECO:0000256" key="5">
    <source>
        <dbReference type="ARBA" id="ARBA00023163"/>
    </source>
</evidence>
<dbReference type="EMBL" id="AP019307">
    <property type="protein sequence ID" value="BBH17585.1"/>
    <property type="molecule type" value="Genomic_DNA"/>
</dbReference>
<sequence>MAGSQGNSGATGVIRDVDEPSMVDPQATPVGAGSVRDRDAGLLEAAQRGDSCAFGELWTLYESTARQVASAVTASDLVDDVVAEAFARVLTRMRRGHQIDHFRAYLLQVVRSVAVDHYRAVGSKVVPIGGGDEFEPLTQPWLPPEPADGTYARSAYLDLCKSDREIIRITVLEGARPAEVAQALGVTAGAAAVRAFRARERLRERWLVAHARAAESVECARQRARLGAYSRGNLGTARVIVLERHLACCDSCAAALDEVTWVNRTLRASVTLPVAAVLAGGSLAPKALFGSLAHAFARHSAVPFATRPLRIVSRHGWAHAASGGWLVPAAIVVTPAMIGALVLPVAPTRTESQSSAAVQPVAVRPKVMAHRTPAVVPPAPTHKSVPASAPTEVPTVRPVPVRPSSPAVVIPARPTPRPTPTATPTTGPNLVAQRRFNNPYVSNNVATFCSPTTAVTTCDGTSLAGWSVSGDSVDLNAAFYVPAPPGDPAGTQCVDLIGQDQNESGHDGLAQTFATVPGGTYMVKFAMAPDPRANVPTSSASIRVAGTDVANLTFDNTSASTASSQAMGWTTKVYRVVATSSSTTVEIFATNAGDGGPELTDVTFQRVG</sequence>
<evidence type="ECO:0000256" key="6">
    <source>
        <dbReference type="SAM" id="MobiDB-lite"/>
    </source>
</evidence>
<evidence type="ECO:0000313" key="8">
    <source>
        <dbReference type="EMBL" id="BBH17585.1"/>
    </source>
</evidence>
<name>A0A3G9INH2_9ACTN</name>
<dbReference type="SUPFAM" id="SSF88946">
    <property type="entry name" value="Sigma2 domain of RNA polymerase sigma factors"/>
    <property type="match status" value="1"/>
</dbReference>
<dbReference type="Pfam" id="PF04542">
    <property type="entry name" value="Sigma70_r2"/>
    <property type="match status" value="1"/>
</dbReference>
<proteinExistence type="inferred from homology"/>
<evidence type="ECO:0000256" key="4">
    <source>
        <dbReference type="ARBA" id="ARBA00023125"/>
    </source>
</evidence>
<dbReference type="GO" id="GO:0016987">
    <property type="term" value="F:sigma factor activity"/>
    <property type="evidence" value="ECO:0007669"/>
    <property type="project" value="UniProtKB-KW"/>
</dbReference>
<organism evidence="8 9">
    <name type="scientific">Nocardioides baekrokdamisoli</name>
    <dbReference type="NCBI Taxonomy" id="1804624"/>
    <lineage>
        <taxon>Bacteria</taxon>
        <taxon>Bacillati</taxon>
        <taxon>Actinomycetota</taxon>
        <taxon>Actinomycetes</taxon>
        <taxon>Propionibacteriales</taxon>
        <taxon>Nocardioidaceae</taxon>
        <taxon>Nocardioides</taxon>
    </lineage>
</organism>
<dbReference type="SUPFAM" id="SSF88659">
    <property type="entry name" value="Sigma3 and sigma4 domains of RNA polymerase sigma factors"/>
    <property type="match status" value="1"/>
</dbReference>
<dbReference type="PANTHER" id="PTHR43133">
    <property type="entry name" value="RNA POLYMERASE ECF-TYPE SIGMA FACTO"/>
    <property type="match status" value="1"/>
</dbReference>
<evidence type="ECO:0000256" key="3">
    <source>
        <dbReference type="ARBA" id="ARBA00023082"/>
    </source>
</evidence>
<protein>
    <recommendedName>
        <fullName evidence="7">RNA polymerase sigma-70 region 2 domain-containing protein</fullName>
    </recommendedName>
</protein>
<evidence type="ECO:0000256" key="1">
    <source>
        <dbReference type="ARBA" id="ARBA00010641"/>
    </source>
</evidence>
<feature type="region of interest" description="Disordered" evidence="6">
    <location>
        <begin position="374"/>
        <end position="429"/>
    </location>
</feature>
<dbReference type="Gene3D" id="1.10.1740.10">
    <property type="match status" value="1"/>
</dbReference>